<keyword evidence="3" id="KW-0732">Signal</keyword>
<gene>
    <name evidence="5" type="ORF">Poli38472_008055</name>
</gene>
<dbReference type="PANTHER" id="PTHR33946">
    <property type="match status" value="1"/>
</dbReference>
<evidence type="ECO:0000256" key="3">
    <source>
        <dbReference type="SAM" id="SignalP"/>
    </source>
</evidence>
<dbReference type="PANTHER" id="PTHR33946:SF4">
    <property type="entry name" value="COAGULATION FACTOR XI"/>
    <property type="match status" value="1"/>
</dbReference>
<dbReference type="CDD" id="cd01100">
    <property type="entry name" value="APPLE_Factor_XI_like"/>
    <property type="match status" value="1"/>
</dbReference>
<dbReference type="InterPro" id="IPR003609">
    <property type="entry name" value="Pan_app"/>
</dbReference>
<dbReference type="GO" id="GO:0006508">
    <property type="term" value="P:proteolysis"/>
    <property type="evidence" value="ECO:0007669"/>
    <property type="project" value="InterPro"/>
</dbReference>
<comment type="caution">
    <text evidence="5">The sequence shown here is derived from an EMBL/GenBank/DDBJ whole genome shotgun (WGS) entry which is preliminary data.</text>
</comment>
<feature type="domain" description="Apple" evidence="4">
    <location>
        <begin position="38"/>
        <end position="103"/>
    </location>
</feature>
<proteinExistence type="predicted"/>
<feature type="domain" description="Apple" evidence="4">
    <location>
        <begin position="113"/>
        <end position="178"/>
    </location>
</feature>
<accession>A0A8K1FPA2</accession>
<dbReference type="AlphaFoldDB" id="A0A8K1FPA2"/>
<dbReference type="EMBL" id="SPLM01000037">
    <property type="protein sequence ID" value="TMW65413.1"/>
    <property type="molecule type" value="Genomic_DNA"/>
</dbReference>
<keyword evidence="2" id="KW-1015">Disulfide bond</keyword>
<evidence type="ECO:0000256" key="1">
    <source>
        <dbReference type="ARBA" id="ARBA00022737"/>
    </source>
</evidence>
<dbReference type="SMART" id="SM00223">
    <property type="entry name" value="APPLE"/>
    <property type="match status" value="2"/>
</dbReference>
<keyword evidence="6" id="KW-1185">Reference proteome</keyword>
<evidence type="ECO:0000313" key="6">
    <source>
        <dbReference type="Proteomes" id="UP000794436"/>
    </source>
</evidence>
<dbReference type="OrthoDB" id="156202at2759"/>
<dbReference type="Gene3D" id="3.50.4.10">
    <property type="entry name" value="Hepatocyte Growth Factor"/>
    <property type="match status" value="2"/>
</dbReference>
<feature type="signal peptide" evidence="3">
    <location>
        <begin position="1"/>
        <end position="25"/>
    </location>
</feature>
<dbReference type="InterPro" id="IPR000177">
    <property type="entry name" value="Apple"/>
</dbReference>
<protein>
    <recommendedName>
        <fullName evidence="4">Apple domain-containing protein</fullName>
    </recommendedName>
</protein>
<feature type="chain" id="PRO_5035472967" description="Apple domain-containing protein" evidence="3">
    <location>
        <begin position="26"/>
        <end position="191"/>
    </location>
</feature>
<keyword evidence="1" id="KW-0677">Repeat</keyword>
<name>A0A8K1FPA2_PYTOL</name>
<organism evidence="5 6">
    <name type="scientific">Pythium oligandrum</name>
    <name type="common">Mycoparasitic fungus</name>
    <dbReference type="NCBI Taxonomy" id="41045"/>
    <lineage>
        <taxon>Eukaryota</taxon>
        <taxon>Sar</taxon>
        <taxon>Stramenopiles</taxon>
        <taxon>Oomycota</taxon>
        <taxon>Peronosporomycetes</taxon>
        <taxon>Pythiales</taxon>
        <taxon>Pythiaceae</taxon>
        <taxon>Pythium</taxon>
    </lineage>
</organism>
<dbReference type="Pfam" id="PF14295">
    <property type="entry name" value="PAN_4"/>
    <property type="match status" value="2"/>
</dbReference>
<sequence>MLPPLGRWLVPAVVLGSALSSGVSARSLATNGTKQGYCVIENGFDIRGNDLYEVAGSSAEVCCDECSKHYACSSWTWTNHNGGTCWLKGGRTRLEVNPNAKSALMFDAPPPVCEILDNVDSVGNDLSSASSPTAEGCCEICQNTLGCRVYSWNNVNGGTCWLKSNRVDAVVRKGVKSAYAYPHYGYDDVFR</sequence>
<evidence type="ECO:0000313" key="5">
    <source>
        <dbReference type="EMBL" id="TMW65413.1"/>
    </source>
</evidence>
<evidence type="ECO:0000259" key="4">
    <source>
        <dbReference type="SMART" id="SM00223"/>
    </source>
</evidence>
<evidence type="ECO:0000256" key="2">
    <source>
        <dbReference type="ARBA" id="ARBA00023157"/>
    </source>
</evidence>
<dbReference type="SUPFAM" id="SSF57414">
    <property type="entry name" value="Hairpin loop containing domain-like"/>
    <property type="match status" value="1"/>
</dbReference>
<reference evidence="5" key="1">
    <citation type="submission" date="2019-03" db="EMBL/GenBank/DDBJ databases">
        <title>Long read genome sequence of the mycoparasitic Pythium oligandrum ATCC 38472 isolated from sugarbeet rhizosphere.</title>
        <authorList>
            <person name="Gaulin E."/>
        </authorList>
    </citation>
    <scope>NUCLEOTIDE SEQUENCE</scope>
    <source>
        <strain evidence="5">ATCC 38472_TT</strain>
    </source>
</reference>
<dbReference type="GO" id="GO:0005576">
    <property type="term" value="C:extracellular region"/>
    <property type="evidence" value="ECO:0007669"/>
    <property type="project" value="InterPro"/>
</dbReference>
<dbReference type="Proteomes" id="UP000794436">
    <property type="component" value="Unassembled WGS sequence"/>
</dbReference>